<evidence type="ECO:0000256" key="1">
    <source>
        <dbReference type="ARBA" id="ARBA00004123"/>
    </source>
</evidence>
<evidence type="ECO:0000256" key="9">
    <source>
        <dbReference type="ARBA" id="ARBA00075265"/>
    </source>
</evidence>
<dbReference type="GO" id="GO:0000398">
    <property type="term" value="P:mRNA splicing, via spliceosome"/>
    <property type="evidence" value="ECO:0007669"/>
    <property type="project" value="InterPro"/>
</dbReference>
<dbReference type="Gene3D" id="2.130.10.10">
    <property type="entry name" value="YVTN repeat-like/Quinoprotein amine dehydrogenase"/>
    <property type="match status" value="1"/>
</dbReference>
<evidence type="ECO:0000256" key="2">
    <source>
        <dbReference type="ARBA" id="ARBA00022574"/>
    </source>
</evidence>
<gene>
    <name evidence="13" type="ORF">DGYR_LOCUS374</name>
</gene>
<evidence type="ECO:0000256" key="8">
    <source>
        <dbReference type="ARBA" id="ARBA00068146"/>
    </source>
</evidence>
<feature type="repeat" description="WD" evidence="11">
    <location>
        <begin position="536"/>
        <end position="569"/>
    </location>
</feature>
<name>A0A7I8V4J0_9ANNE</name>
<dbReference type="InterPro" id="IPR001680">
    <property type="entry name" value="WD40_rpt"/>
</dbReference>
<evidence type="ECO:0000313" key="13">
    <source>
        <dbReference type="EMBL" id="CAD5111025.1"/>
    </source>
</evidence>
<keyword evidence="6" id="KW-0508">mRNA splicing</keyword>
<dbReference type="PROSITE" id="PS00678">
    <property type="entry name" value="WD_REPEATS_1"/>
    <property type="match status" value="1"/>
</dbReference>
<keyword evidence="7" id="KW-0539">Nucleus</keyword>
<dbReference type="InterPro" id="IPR032847">
    <property type="entry name" value="PRPF17"/>
</dbReference>
<dbReference type="PANTHER" id="PTHR43979:SF1">
    <property type="entry name" value="PRE-MRNA-PROCESSING FACTOR 17"/>
    <property type="match status" value="1"/>
</dbReference>
<protein>
    <recommendedName>
        <fullName evidence="8">Pre-mRNA-processing factor 17</fullName>
    </recommendedName>
    <alternativeName>
        <fullName evidence="10">Cell division cycle 40 homolog</fullName>
    </alternativeName>
    <alternativeName>
        <fullName evidence="9">PRP17 homolog</fullName>
    </alternativeName>
</protein>
<reference evidence="13 14" key="1">
    <citation type="submission" date="2020-08" db="EMBL/GenBank/DDBJ databases">
        <authorList>
            <person name="Hejnol A."/>
        </authorList>
    </citation>
    <scope>NUCLEOTIDE SEQUENCE [LARGE SCALE GENOMIC DNA]</scope>
</reference>
<dbReference type="PROSITE" id="PS50082">
    <property type="entry name" value="WD_REPEATS_2"/>
    <property type="match status" value="5"/>
</dbReference>
<dbReference type="SUPFAM" id="SSF50978">
    <property type="entry name" value="WD40 repeat-like"/>
    <property type="match status" value="1"/>
</dbReference>
<dbReference type="InterPro" id="IPR036322">
    <property type="entry name" value="WD40_repeat_dom_sf"/>
</dbReference>
<dbReference type="FunFam" id="2.130.10.10:FF:000034">
    <property type="entry name" value="Pre-mRNA-processing factor 17, putative"/>
    <property type="match status" value="1"/>
</dbReference>
<evidence type="ECO:0000256" key="11">
    <source>
        <dbReference type="PROSITE-ProRule" id="PRU00221"/>
    </source>
</evidence>
<evidence type="ECO:0000256" key="12">
    <source>
        <dbReference type="SAM" id="MobiDB-lite"/>
    </source>
</evidence>
<feature type="repeat" description="WD" evidence="11">
    <location>
        <begin position="274"/>
        <end position="308"/>
    </location>
</feature>
<evidence type="ECO:0000256" key="5">
    <source>
        <dbReference type="ARBA" id="ARBA00022737"/>
    </source>
</evidence>
<dbReference type="Proteomes" id="UP000549394">
    <property type="component" value="Unassembled WGS sequence"/>
</dbReference>
<dbReference type="OrthoDB" id="10257301at2759"/>
<dbReference type="AlphaFoldDB" id="A0A7I8V4J0"/>
<feature type="compositionally biased region" description="Acidic residues" evidence="12">
    <location>
        <begin position="15"/>
        <end position="24"/>
    </location>
</feature>
<dbReference type="PANTHER" id="PTHR43979">
    <property type="entry name" value="PRE-MRNA-PROCESSING FACTOR 17"/>
    <property type="match status" value="1"/>
</dbReference>
<feature type="region of interest" description="Disordered" evidence="12">
    <location>
        <begin position="148"/>
        <end position="183"/>
    </location>
</feature>
<dbReference type="EMBL" id="CAJFCJ010000001">
    <property type="protein sequence ID" value="CAD5111025.1"/>
    <property type="molecule type" value="Genomic_DNA"/>
</dbReference>
<feature type="repeat" description="WD" evidence="11">
    <location>
        <begin position="506"/>
        <end position="535"/>
    </location>
</feature>
<proteinExistence type="predicted"/>
<sequence length="569" mass="64921">MATNAISSLAVYDSSDSEEDQTEDSEAKLHLKPIEKSHSTALSTLSSAPEVASKYDIENRLLVDKTVTELTYNPKTEDLYAPDLGPENPFKSEHRKASKNAFSGFVEKEHVSDFHFEAQRRTFHQFGYANDPTIGSNQLIGDAEKGEKEQKFIFDPGNTARPGDKRKRERNDDPSDIEGFKGPWAPFADEQRIAVPSDEDKKAIEEYMSKNSSKIRKGQVETASVEEKTTLHIKDPYDYQGRSFLHPPQDVGVNLKSTEPPLKCFIPKRLIHTWTGHSKGVSNIKWFPRSAHLLLSTSMDCKAKLWEVYNERRCVRTYVGHKQAVKDACFTNDGMKFLTAGYDRYIKLWDTETGQCPSKFLSRKVPFCVKIHPDADKQHFFVVGTSDKKIICWDMRSGDVVQEYDRHLGSVNSITFIDQNRRFVSTSDDKSVRVWEWNIPVDFKYIADPSLHSMPSASLSPNGKWLACQSMNNQICIFNVLNRMKLMRKKVFKGHMVAGYACSCDFSPEMTYLISGDADGKVFVWDWKTSKLYKQWKAHDDACIAVLWHPHETSKVVSAGWDGVIKYWD</sequence>
<evidence type="ECO:0000256" key="10">
    <source>
        <dbReference type="ARBA" id="ARBA00076678"/>
    </source>
</evidence>
<keyword evidence="2 11" id="KW-0853">WD repeat</keyword>
<dbReference type="SMART" id="SM00320">
    <property type="entry name" value="WD40"/>
    <property type="match status" value="7"/>
</dbReference>
<evidence type="ECO:0000256" key="4">
    <source>
        <dbReference type="ARBA" id="ARBA00022728"/>
    </source>
</evidence>
<keyword evidence="5" id="KW-0677">Repeat</keyword>
<evidence type="ECO:0000256" key="6">
    <source>
        <dbReference type="ARBA" id="ARBA00023187"/>
    </source>
</evidence>
<feature type="repeat" description="WD" evidence="11">
    <location>
        <begin position="318"/>
        <end position="359"/>
    </location>
</feature>
<keyword evidence="14" id="KW-1185">Reference proteome</keyword>
<comment type="subcellular location">
    <subcellularLocation>
        <location evidence="1">Nucleus</location>
    </subcellularLocation>
</comment>
<dbReference type="GO" id="GO:0071013">
    <property type="term" value="C:catalytic step 2 spliceosome"/>
    <property type="evidence" value="ECO:0007669"/>
    <property type="project" value="InterPro"/>
</dbReference>
<dbReference type="InterPro" id="IPR019775">
    <property type="entry name" value="WD40_repeat_CS"/>
</dbReference>
<keyword evidence="4" id="KW-0747">Spliceosome</keyword>
<dbReference type="Pfam" id="PF00400">
    <property type="entry name" value="WD40"/>
    <property type="match status" value="5"/>
</dbReference>
<evidence type="ECO:0000313" key="14">
    <source>
        <dbReference type="Proteomes" id="UP000549394"/>
    </source>
</evidence>
<dbReference type="CDD" id="cd00200">
    <property type="entry name" value="WD40"/>
    <property type="match status" value="1"/>
</dbReference>
<evidence type="ECO:0000256" key="7">
    <source>
        <dbReference type="ARBA" id="ARBA00023242"/>
    </source>
</evidence>
<feature type="region of interest" description="Disordered" evidence="12">
    <location>
        <begin position="1"/>
        <end position="33"/>
    </location>
</feature>
<dbReference type="GO" id="GO:0003729">
    <property type="term" value="F:mRNA binding"/>
    <property type="evidence" value="ECO:0007669"/>
    <property type="project" value="TreeGrafter"/>
</dbReference>
<dbReference type="InterPro" id="IPR015943">
    <property type="entry name" value="WD40/YVTN_repeat-like_dom_sf"/>
</dbReference>
<dbReference type="PROSITE" id="PS50294">
    <property type="entry name" value="WD_REPEATS_REGION"/>
    <property type="match status" value="3"/>
</dbReference>
<organism evidence="13 14">
    <name type="scientific">Dimorphilus gyrociliatus</name>
    <dbReference type="NCBI Taxonomy" id="2664684"/>
    <lineage>
        <taxon>Eukaryota</taxon>
        <taxon>Metazoa</taxon>
        <taxon>Spiralia</taxon>
        <taxon>Lophotrochozoa</taxon>
        <taxon>Annelida</taxon>
        <taxon>Polychaeta</taxon>
        <taxon>Polychaeta incertae sedis</taxon>
        <taxon>Dinophilidae</taxon>
        <taxon>Dimorphilus</taxon>
    </lineage>
</organism>
<comment type="caution">
    <text evidence="13">The sequence shown here is derived from an EMBL/GenBank/DDBJ whole genome shotgun (WGS) entry which is preliminary data.</text>
</comment>
<feature type="repeat" description="WD" evidence="11">
    <location>
        <begin position="404"/>
        <end position="436"/>
    </location>
</feature>
<evidence type="ECO:0000256" key="3">
    <source>
        <dbReference type="ARBA" id="ARBA00022664"/>
    </source>
</evidence>
<accession>A0A7I8V4J0</accession>
<keyword evidence="3" id="KW-0507">mRNA processing</keyword>